<feature type="domain" description="Glycosyl transferase family 25" evidence="4">
    <location>
        <begin position="3"/>
        <end position="149"/>
    </location>
</feature>
<dbReference type="InterPro" id="IPR050757">
    <property type="entry name" value="Collagen_mod_GT25"/>
</dbReference>
<evidence type="ECO:0000313" key="6">
    <source>
        <dbReference type="Proteomes" id="UP000789901"/>
    </source>
</evidence>
<comment type="similarity">
    <text evidence="1">Belongs to the glycosyltransferase 25 family.</text>
</comment>
<sequence length="210" mass="23762">VSNRRERLEEISSYLGLDFDYFPAISKNDENILRRYGSADMGPSQKACYLSHHFIHKQIINKGYNSVLILEDDVDFEFNITAVMADIHRDLPASWDMLYLGHCFEGFGEQVGKSSSLHKLYKSVAPMCTHAYAVSYSGVRKLMDLTDPVTPRGTVDYSIAVVIEEKKVSSYSVHPQLIVQWKDHSDISGSQALSFNLLNSTLRLLGYNET</sequence>
<evidence type="ECO:0000256" key="2">
    <source>
        <dbReference type="ARBA" id="ARBA00022676"/>
    </source>
</evidence>
<gene>
    <name evidence="5" type="ORF">GMARGA_LOCUS30727</name>
</gene>
<keyword evidence="3" id="KW-0808">Transferase</keyword>
<dbReference type="InterPro" id="IPR002654">
    <property type="entry name" value="Glyco_trans_25"/>
</dbReference>
<evidence type="ECO:0000259" key="4">
    <source>
        <dbReference type="Pfam" id="PF01755"/>
    </source>
</evidence>
<feature type="non-terminal residue" evidence="5">
    <location>
        <position position="1"/>
    </location>
</feature>
<reference evidence="5 6" key="1">
    <citation type="submission" date="2021-06" db="EMBL/GenBank/DDBJ databases">
        <authorList>
            <person name="Kallberg Y."/>
            <person name="Tangrot J."/>
            <person name="Rosling A."/>
        </authorList>
    </citation>
    <scope>NUCLEOTIDE SEQUENCE [LARGE SCALE GENOMIC DNA]</scope>
    <source>
        <strain evidence="5 6">120-4 pot B 10/14</strain>
    </source>
</reference>
<dbReference type="Proteomes" id="UP000789901">
    <property type="component" value="Unassembled WGS sequence"/>
</dbReference>
<keyword evidence="6" id="KW-1185">Reference proteome</keyword>
<evidence type="ECO:0000256" key="3">
    <source>
        <dbReference type="ARBA" id="ARBA00022679"/>
    </source>
</evidence>
<evidence type="ECO:0000256" key="1">
    <source>
        <dbReference type="ARBA" id="ARBA00006721"/>
    </source>
</evidence>
<protein>
    <submittedName>
        <fullName evidence="5">5595_t:CDS:1</fullName>
    </submittedName>
</protein>
<dbReference type="EMBL" id="CAJVQB010044043">
    <property type="protein sequence ID" value="CAG8831619.1"/>
    <property type="molecule type" value="Genomic_DNA"/>
</dbReference>
<dbReference type="Pfam" id="PF01755">
    <property type="entry name" value="Glyco_transf_25"/>
    <property type="match status" value="1"/>
</dbReference>
<accession>A0ABN7WGG1</accession>
<dbReference type="PANTHER" id="PTHR10730">
    <property type="entry name" value="PROCOLLAGEN-LYSINE,2-OXOGLUTARATE 5-DIOXYGENASE/GLYCOSYLTRANSFERASE 25 FAMILY MEMBER"/>
    <property type="match status" value="1"/>
</dbReference>
<dbReference type="CDD" id="cd06532">
    <property type="entry name" value="Glyco_transf_25"/>
    <property type="match status" value="1"/>
</dbReference>
<organism evidence="5 6">
    <name type="scientific">Gigaspora margarita</name>
    <dbReference type="NCBI Taxonomy" id="4874"/>
    <lineage>
        <taxon>Eukaryota</taxon>
        <taxon>Fungi</taxon>
        <taxon>Fungi incertae sedis</taxon>
        <taxon>Mucoromycota</taxon>
        <taxon>Glomeromycotina</taxon>
        <taxon>Glomeromycetes</taxon>
        <taxon>Diversisporales</taxon>
        <taxon>Gigasporaceae</taxon>
        <taxon>Gigaspora</taxon>
    </lineage>
</organism>
<proteinExistence type="inferred from homology"/>
<evidence type="ECO:0000313" key="5">
    <source>
        <dbReference type="EMBL" id="CAG8831619.1"/>
    </source>
</evidence>
<name>A0ABN7WGG1_GIGMA</name>
<keyword evidence="2" id="KW-0328">Glycosyltransferase</keyword>
<comment type="caution">
    <text evidence="5">The sequence shown here is derived from an EMBL/GenBank/DDBJ whole genome shotgun (WGS) entry which is preliminary data.</text>
</comment>
<dbReference type="PANTHER" id="PTHR10730:SF53">
    <property type="entry name" value="GLYCOSYLTRANSFERASE 25 FAMILY MEMBER"/>
    <property type="match status" value="1"/>
</dbReference>